<feature type="coiled-coil region" evidence="1">
    <location>
        <begin position="338"/>
        <end position="372"/>
    </location>
</feature>
<dbReference type="EMBL" id="LGTQ01000005">
    <property type="protein sequence ID" value="KPM49361.1"/>
    <property type="molecule type" value="Genomic_DNA"/>
</dbReference>
<dbReference type="STRING" id="1605367.AFM12_01695"/>
<organism evidence="3 4">
    <name type="scientific">Jiulongibacter sediminis</name>
    <dbReference type="NCBI Taxonomy" id="1605367"/>
    <lineage>
        <taxon>Bacteria</taxon>
        <taxon>Pseudomonadati</taxon>
        <taxon>Bacteroidota</taxon>
        <taxon>Cytophagia</taxon>
        <taxon>Cytophagales</taxon>
        <taxon>Leadbetterellaceae</taxon>
        <taxon>Jiulongibacter</taxon>
    </lineage>
</organism>
<dbReference type="OrthoDB" id="9766163at2"/>
<dbReference type="InterPro" id="IPR051608">
    <property type="entry name" value="RQC_Subunit_NEMF"/>
</dbReference>
<protein>
    <recommendedName>
        <fullName evidence="2">NFACT RNA-binding domain-containing protein</fullName>
    </recommendedName>
</protein>
<dbReference type="Proteomes" id="UP000050454">
    <property type="component" value="Unassembled WGS sequence"/>
</dbReference>
<evidence type="ECO:0000313" key="4">
    <source>
        <dbReference type="Proteomes" id="UP000050454"/>
    </source>
</evidence>
<dbReference type="AlphaFoldDB" id="A0A0P7BWN9"/>
<evidence type="ECO:0000256" key="1">
    <source>
        <dbReference type="SAM" id="Coils"/>
    </source>
</evidence>
<dbReference type="GO" id="GO:0072344">
    <property type="term" value="P:rescue of stalled ribosome"/>
    <property type="evidence" value="ECO:0007669"/>
    <property type="project" value="TreeGrafter"/>
</dbReference>
<keyword evidence="4" id="KW-1185">Reference proteome</keyword>
<dbReference type="GO" id="GO:0043023">
    <property type="term" value="F:ribosomal large subunit binding"/>
    <property type="evidence" value="ECO:0007669"/>
    <property type="project" value="TreeGrafter"/>
</dbReference>
<comment type="caution">
    <text evidence="3">The sequence shown here is derived from an EMBL/GenBank/DDBJ whole genome shotgun (WGS) entry which is preliminary data.</text>
</comment>
<reference evidence="3 4" key="1">
    <citation type="submission" date="2015-07" db="EMBL/GenBank/DDBJ databases">
        <title>The draft genome sequence of Leadbetterella sp. JN14-9.</title>
        <authorList>
            <person name="Liu Y."/>
            <person name="Du J."/>
            <person name="Shao Z."/>
        </authorList>
    </citation>
    <scope>NUCLEOTIDE SEQUENCE [LARGE SCALE GENOMIC DNA]</scope>
    <source>
        <strain evidence="3 4">JN14-9</strain>
    </source>
</reference>
<dbReference type="GO" id="GO:0000049">
    <property type="term" value="F:tRNA binding"/>
    <property type="evidence" value="ECO:0007669"/>
    <property type="project" value="TreeGrafter"/>
</dbReference>
<accession>A0A0P7BWN9</accession>
<sequence>MHCNYHFFKMLEKPLSDKLKGKTLLACFSQEKDELILGFGNQEGDFYIKCSVKSTFGGLYFSETFHRAKQNSVDLFEELIDLNVSKIFVFKNERAIAIELENDLALVLKMYGNRSNIIAFNGNDAFAIFNNRLKDDLQLKYADFAKELKQSKEAFLNHEGNPSKLFPTWGKLPKAYFEQNKEQNIEANWGLVESINELLKAGKFYIINFRNELHLSLLRFGEVINEYKDPFYAANSFYVEKQKTSQLENEKRSALKKLQKELKNAENYLSKTSQRLDTLLEGPGNQAIGHLIMAYLHEIPKESTLVTLNDFQTGKPLEIKLKKDLSAQKNAELYYRKAKKEKIEFEVLEKNLNSKEQEIETLKSQIETIEKTDSLKSLRNHVKKEEITQKKSKIPKAEDLFKVFEIEGYKIWIGKNAKNNDLLTLKYSHKNDTWLHAKDVSGSHVVIKEISGQKTPKRVLETAAGLAAWFSKKRNDTMVPVAYTPKKFVRKIKGTPDGAVMVEKEDVLLIEPIDPAILVEN</sequence>
<evidence type="ECO:0000259" key="2">
    <source>
        <dbReference type="Pfam" id="PF05670"/>
    </source>
</evidence>
<dbReference type="GO" id="GO:1990112">
    <property type="term" value="C:RQC complex"/>
    <property type="evidence" value="ECO:0007669"/>
    <property type="project" value="TreeGrafter"/>
</dbReference>
<feature type="domain" description="NFACT RNA-binding" evidence="2">
    <location>
        <begin position="405"/>
        <end position="502"/>
    </location>
</feature>
<evidence type="ECO:0000313" key="3">
    <source>
        <dbReference type="EMBL" id="KPM49361.1"/>
    </source>
</evidence>
<dbReference type="PANTHER" id="PTHR15239:SF6">
    <property type="entry name" value="RIBOSOME QUALITY CONTROL COMPLEX SUBUNIT NEMF"/>
    <property type="match status" value="1"/>
</dbReference>
<dbReference type="InterPro" id="IPR008532">
    <property type="entry name" value="NFACT_RNA-bd"/>
</dbReference>
<proteinExistence type="predicted"/>
<feature type="coiled-coil region" evidence="1">
    <location>
        <begin position="244"/>
        <end position="275"/>
    </location>
</feature>
<dbReference type="Pfam" id="PF05670">
    <property type="entry name" value="NFACT-R_1"/>
    <property type="match status" value="1"/>
</dbReference>
<gene>
    <name evidence="3" type="ORF">AFM12_01695</name>
</gene>
<name>A0A0P7BWN9_9BACT</name>
<dbReference type="PANTHER" id="PTHR15239">
    <property type="entry name" value="NUCLEAR EXPORT MEDIATOR FACTOR NEMF"/>
    <property type="match status" value="1"/>
</dbReference>
<keyword evidence="1" id="KW-0175">Coiled coil</keyword>
<dbReference type="Pfam" id="PF05833">
    <property type="entry name" value="NFACT_N"/>
    <property type="match status" value="1"/>
</dbReference>